<accession>A0AC11E7M5</accession>
<reference evidence="1" key="1">
    <citation type="submission" date="2020-11" db="EMBL/GenBank/DDBJ databases">
        <authorList>
            <person name="Davenport K.M."/>
            <person name="Bickhart D.M."/>
            <person name="Smith T.P.L."/>
            <person name="Murdoch B.M."/>
            <person name="Rosen B.D."/>
        </authorList>
    </citation>
    <scope>NUCLEOTIDE SEQUENCE [LARGE SCALE GENOMIC DNA]</scope>
    <source>
        <strain evidence="1">OAR_USU_Benz2616</strain>
    </source>
</reference>
<reference evidence="1" key="2">
    <citation type="submission" date="2025-08" db="UniProtKB">
        <authorList>
            <consortium name="Ensembl"/>
        </authorList>
    </citation>
    <scope>IDENTIFICATION</scope>
</reference>
<reference evidence="1" key="3">
    <citation type="submission" date="2025-09" db="UniProtKB">
        <authorList>
            <consortium name="Ensembl"/>
        </authorList>
    </citation>
    <scope>IDENTIFICATION</scope>
</reference>
<dbReference type="Ensembl" id="ENSOART00020068783.1">
    <property type="protein sequence ID" value="ENSOARP00020054724.1"/>
    <property type="gene ID" value="ENSOARG00020039583.1"/>
</dbReference>
<proteinExistence type="predicted"/>
<evidence type="ECO:0000313" key="1">
    <source>
        <dbReference type="Ensembl" id="ENSOARP00020054724.1"/>
    </source>
</evidence>
<name>A0AC11E7M5_SHEEP</name>
<organism evidence="1">
    <name type="scientific">Ovis aries</name>
    <name type="common">Sheep</name>
    <dbReference type="NCBI Taxonomy" id="9940"/>
    <lineage>
        <taxon>Eukaryota</taxon>
        <taxon>Metazoa</taxon>
        <taxon>Chordata</taxon>
        <taxon>Craniata</taxon>
        <taxon>Vertebrata</taxon>
        <taxon>Euteleostomi</taxon>
        <taxon>Mammalia</taxon>
        <taxon>Eutheria</taxon>
        <taxon>Laurasiatheria</taxon>
        <taxon>Artiodactyla</taxon>
        <taxon>Ruminantia</taxon>
        <taxon>Pecora</taxon>
        <taxon>Bovidae</taxon>
        <taxon>Caprinae</taxon>
        <taxon>Ovis</taxon>
    </lineage>
</organism>
<sequence length="624" mass="69222">MIENLGTQALPPNDWKQTARACLSGGDYLLWKSEFFEQCARIADVNRQQGIQTSYEMLIGEGPYQATDTQLNFLPGAYAQISNAARQAWKKLPSSSTKTEDLSKVRQGPDEPYQDFVARLLDTIGKIMSDEKAGMVLAKQLAFENANSACQAALRPYRKKGDLSDFIRICADIGPSYMQGIAMAAALQGKSIKRYFSSSKPGTRKDFKSQRIQNGAAAAFWAYIPDPPMIQSLGWDKETVPVYVNDTSLLGGKSDIHISPQQANISFYGLTTQYPMCFSYQSQHPHCIQVSADISYPRVTISGIDEKTGKRSYRDGTGPLDIPFCDKNLSIGIGIDTPWTLCRARIASVYNINNANTTLLWDWAPGGTPDFPEYRGQHPPILSVNTAPIFQTELWKLLAAFGHGNSLYLQPNISGSKYGDVGVTGFLYPRACVPYPFMLIQGHMEITLSLNIYHLNCSNCILTNCIRGVAKGEQVIIVKQPAFVMLPVEITEEWYDETALELLQRINTALSRPKRGLSLIILGIVSLITLIATAVTASVSLAQSIQAAHTVDSLSYNVTKVMGTQEDIDKKIEDRLSALYDVVRVLGEQVQSINFRMKIQCHANYKWICVTKSLTILLTFRGIR</sequence>
<protein>
    <submittedName>
        <fullName evidence="1">Uncharacterized protein</fullName>
    </submittedName>
</protein>